<reference evidence="4 5" key="1">
    <citation type="submission" date="2016-10" db="EMBL/GenBank/DDBJ databases">
        <authorList>
            <person name="de Groot N.N."/>
        </authorList>
    </citation>
    <scope>NUCLEOTIDE SEQUENCE [LARGE SCALE GENOMIC DNA]</scope>
    <source>
        <strain evidence="4 5">DSM 16199</strain>
    </source>
</reference>
<comment type="similarity">
    <text evidence="1 3">Belongs to the bacterial histone-like protein family.</text>
</comment>
<dbReference type="InterPro" id="IPR000119">
    <property type="entry name" value="Hist_DNA-bd"/>
</dbReference>
<dbReference type="GO" id="GO:0030527">
    <property type="term" value="F:structural constituent of chromatin"/>
    <property type="evidence" value="ECO:0007669"/>
    <property type="project" value="InterPro"/>
</dbReference>
<proteinExistence type="inferred from homology"/>
<dbReference type="GO" id="GO:0005829">
    <property type="term" value="C:cytosol"/>
    <property type="evidence" value="ECO:0007669"/>
    <property type="project" value="TreeGrafter"/>
</dbReference>
<sequence length="94" mass="10691">MTKSELLEKLRNEHPDISAKNVEAAVNAIFNKIIDSVAHGRRVELRNFGVFSTSCHKAKTGRNPRTGEILEVQARMIPTFRMGKRLLERMNSEV</sequence>
<dbReference type="InterPro" id="IPR010992">
    <property type="entry name" value="IHF-like_DNA-bd_dom_sf"/>
</dbReference>
<gene>
    <name evidence="4" type="ORF">SAMN04488004_1477</name>
</gene>
<evidence type="ECO:0000313" key="5">
    <source>
        <dbReference type="Proteomes" id="UP000199550"/>
    </source>
</evidence>
<evidence type="ECO:0000256" key="2">
    <source>
        <dbReference type="ARBA" id="ARBA00023125"/>
    </source>
</evidence>
<name>A0A1I4JVG3_9RHOB</name>
<organism evidence="4 5">
    <name type="scientific">Loktanella salsilacus</name>
    <dbReference type="NCBI Taxonomy" id="195913"/>
    <lineage>
        <taxon>Bacteria</taxon>
        <taxon>Pseudomonadati</taxon>
        <taxon>Pseudomonadota</taxon>
        <taxon>Alphaproteobacteria</taxon>
        <taxon>Rhodobacterales</taxon>
        <taxon>Roseobacteraceae</taxon>
        <taxon>Loktanella</taxon>
    </lineage>
</organism>
<keyword evidence="2" id="KW-0238">DNA-binding</keyword>
<evidence type="ECO:0000313" key="4">
    <source>
        <dbReference type="EMBL" id="SFL70520.1"/>
    </source>
</evidence>
<keyword evidence="5" id="KW-1185">Reference proteome</keyword>
<dbReference type="SMART" id="SM00411">
    <property type="entry name" value="BHL"/>
    <property type="match status" value="1"/>
</dbReference>
<dbReference type="OrthoDB" id="9804203at2"/>
<dbReference type="CDD" id="cd13836">
    <property type="entry name" value="IHF_B"/>
    <property type="match status" value="1"/>
</dbReference>
<evidence type="ECO:0000256" key="1">
    <source>
        <dbReference type="ARBA" id="ARBA00010529"/>
    </source>
</evidence>
<dbReference type="SUPFAM" id="SSF47729">
    <property type="entry name" value="IHF-like DNA-binding proteins"/>
    <property type="match status" value="1"/>
</dbReference>
<dbReference type="Gene3D" id="4.10.520.10">
    <property type="entry name" value="IHF-like DNA-binding proteins"/>
    <property type="match status" value="1"/>
</dbReference>
<dbReference type="Proteomes" id="UP000199550">
    <property type="component" value="Unassembled WGS sequence"/>
</dbReference>
<protein>
    <submittedName>
        <fullName evidence="4">Integration host factor subunit beta</fullName>
    </submittedName>
</protein>
<dbReference type="GO" id="GO:0003677">
    <property type="term" value="F:DNA binding"/>
    <property type="evidence" value="ECO:0007669"/>
    <property type="project" value="UniProtKB-KW"/>
</dbReference>
<dbReference type="PRINTS" id="PR01727">
    <property type="entry name" value="DNABINDINGHU"/>
</dbReference>
<dbReference type="PANTHER" id="PTHR33175:SF5">
    <property type="entry name" value="INTEGRATION HOST FACTOR SUBUNIT BETA"/>
    <property type="match status" value="1"/>
</dbReference>
<dbReference type="STRING" id="195913.SAMN04488004_1477"/>
<evidence type="ECO:0000256" key="3">
    <source>
        <dbReference type="RuleBase" id="RU003939"/>
    </source>
</evidence>
<dbReference type="EMBL" id="FOTF01000047">
    <property type="protein sequence ID" value="SFL70520.1"/>
    <property type="molecule type" value="Genomic_DNA"/>
</dbReference>
<dbReference type="Pfam" id="PF00216">
    <property type="entry name" value="Bac_DNA_binding"/>
    <property type="match status" value="1"/>
</dbReference>
<accession>A0A1I4JVG3</accession>
<dbReference type="PANTHER" id="PTHR33175">
    <property type="entry name" value="DNA-BINDING PROTEIN HU"/>
    <property type="match status" value="1"/>
</dbReference>
<dbReference type="AlphaFoldDB" id="A0A1I4JVG3"/>
<dbReference type="RefSeq" id="WP_090192068.1">
    <property type="nucleotide sequence ID" value="NZ_FOTF01000047.1"/>
</dbReference>